<proteinExistence type="predicted"/>
<dbReference type="PROSITE" id="PS50093">
    <property type="entry name" value="PKD"/>
    <property type="match status" value="1"/>
</dbReference>
<gene>
    <name evidence="2" type="ORF">OCH239_12735</name>
</gene>
<dbReference type="NCBIfam" id="TIGR03804">
    <property type="entry name" value="para_beta_helix"/>
    <property type="match status" value="1"/>
</dbReference>
<dbReference type="InterPro" id="IPR035986">
    <property type="entry name" value="PKD_dom_sf"/>
</dbReference>
<dbReference type="InterPro" id="IPR006626">
    <property type="entry name" value="PbH1"/>
</dbReference>
<dbReference type="InterPro" id="IPR000601">
    <property type="entry name" value="PKD_dom"/>
</dbReference>
<accession>X7EDN2</accession>
<dbReference type="InterPro" id="IPR012334">
    <property type="entry name" value="Pectin_lyas_fold"/>
</dbReference>
<dbReference type="SUPFAM" id="SSF49899">
    <property type="entry name" value="Concanavalin A-like lectins/glucanases"/>
    <property type="match status" value="2"/>
</dbReference>
<comment type="caution">
    <text evidence="2">The sequence shown here is derived from an EMBL/GenBank/DDBJ whole genome shotgun (WGS) entry which is preliminary data.</text>
</comment>
<reference evidence="2 3" key="1">
    <citation type="submission" date="2014-01" db="EMBL/GenBank/DDBJ databases">
        <title>Roseivivax halodurans JCM 10272 Genome Sequencing.</title>
        <authorList>
            <person name="Lai Q."/>
            <person name="Li G."/>
            <person name="Shao Z."/>
        </authorList>
    </citation>
    <scope>NUCLEOTIDE SEQUENCE [LARGE SCALE GENOMIC DNA]</scope>
    <source>
        <strain evidence="2 3">JCM 10272</strain>
    </source>
</reference>
<organism evidence="2 3">
    <name type="scientific">Roseivivax halodurans JCM 10272</name>
    <dbReference type="NCBI Taxonomy" id="1449350"/>
    <lineage>
        <taxon>Bacteria</taxon>
        <taxon>Pseudomonadati</taxon>
        <taxon>Pseudomonadota</taxon>
        <taxon>Alphaproteobacteria</taxon>
        <taxon>Rhodobacterales</taxon>
        <taxon>Roseobacteraceae</taxon>
        <taxon>Roseivivax</taxon>
    </lineage>
</organism>
<sequence>MYDHISVNDTDDLLNALASAKGGETIVLSGGNYGEMRLKSGLNMSLNFPETVTIRSADPENPAIFNMMNVQGASNITFDGIVFDYKFSERDPVWTAPFGVYDSNGITFRNSIFDGDLAAGVSPESDSHGYGSGLIVRNSENVTLENNEVYDFWKGFKIRESEGITIRDNDIHSMRVDGINFVDVQGLLIEGNHIHDFHSIPGDHADMIQGWNVGTDTPSSHVTIRDNRLDIGAGDPTHSIFLRNYLVDTGQAGKEMYWRDIAIENNMISNGHGHGITVGASIGLSISKNTVLRADGAEADTSGEAVGIPRISVAPQSRNVMIERNVTSEILAGGSLEGWSVADNLLVQDQMADADNHYSMVFVSSTLDSRDFQLLSGASVGSTMSSGDGPRYHASPDAENLAAMHFDATYSTLGGAPLPTGTEYFWTFGDGTTATGAVAHHVFNDRGTYTVGLSVQLPDGRSWAVEHEHAVSGPELAVYDGSILKIALDSGIIATDPAGHGTDGIDLDTQGAALTIPRDALPPLFGAEEFALAIEVNLDAAGGTLFRLGHDLNAYFTEDGELIVKVVTDAGAAALDSSGVSLADGASHSIALELKDGLLSLLIDGTKADSARLDGTLASSRFDFTLGSPWHTNADGIVSAFSLTTQESAYDFGATPLETIGADAAPETSETQNITRPNETALEDEASIMPSENMDTGSSEIGWKDALATSMPDEKTWQQVLDFDTESAFIAYSEGGPRQLDTGTVDRGVGLELGGPGISSQISYDLIKDMMEADAFHLSMEVRSEDDDSSGDLVHFSGVFSVYIKSDGNLMIRILDEDGIVSRHSTGELDLSDTETQEIEILYFDRTLAVEVNGEMEIEMLIEAGLASGNSAGAFFGNPWGRENFDGVLEDLDAHFLAADPSLLRDDAVGMEISGQDLFGI</sequence>
<protein>
    <recommendedName>
        <fullName evidence="1">PKD domain-containing protein</fullName>
    </recommendedName>
</protein>
<dbReference type="OrthoDB" id="3938151at2"/>
<dbReference type="InterPro" id="IPR039448">
    <property type="entry name" value="Beta_helix"/>
</dbReference>
<dbReference type="Gene3D" id="2.160.20.10">
    <property type="entry name" value="Single-stranded right-handed beta-helix, Pectin lyase-like"/>
    <property type="match status" value="2"/>
</dbReference>
<feature type="domain" description="PKD" evidence="1">
    <location>
        <begin position="419"/>
        <end position="455"/>
    </location>
</feature>
<evidence type="ECO:0000313" key="3">
    <source>
        <dbReference type="Proteomes" id="UP000022447"/>
    </source>
</evidence>
<name>X7EDN2_9RHOB</name>
<dbReference type="SUPFAM" id="SSF49299">
    <property type="entry name" value="PKD domain"/>
    <property type="match status" value="1"/>
</dbReference>
<dbReference type="SUPFAM" id="SSF51126">
    <property type="entry name" value="Pectin lyase-like"/>
    <property type="match status" value="1"/>
</dbReference>
<dbReference type="RefSeq" id="WP_037265611.1">
    <property type="nucleotide sequence ID" value="NZ_JALZ01000032.1"/>
</dbReference>
<dbReference type="Proteomes" id="UP000022447">
    <property type="component" value="Unassembled WGS sequence"/>
</dbReference>
<dbReference type="STRING" id="1449350.OCH239_12735"/>
<dbReference type="Gene3D" id="2.60.40.10">
    <property type="entry name" value="Immunoglobulins"/>
    <property type="match status" value="1"/>
</dbReference>
<dbReference type="eggNOG" id="COG2982">
    <property type="taxonomic scope" value="Bacteria"/>
</dbReference>
<dbReference type="CDD" id="cd00146">
    <property type="entry name" value="PKD"/>
    <property type="match status" value="1"/>
</dbReference>
<dbReference type="InterPro" id="IPR022441">
    <property type="entry name" value="Para_beta_helix_rpt-2"/>
</dbReference>
<dbReference type="InterPro" id="IPR013783">
    <property type="entry name" value="Ig-like_fold"/>
</dbReference>
<dbReference type="InterPro" id="IPR011050">
    <property type="entry name" value="Pectin_lyase_fold/virulence"/>
</dbReference>
<dbReference type="AlphaFoldDB" id="X7EDN2"/>
<evidence type="ECO:0000313" key="2">
    <source>
        <dbReference type="EMBL" id="ETX13238.1"/>
    </source>
</evidence>
<dbReference type="Pfam" id="PF18911">
    <property type="entry name" value="PKD_4"/>
    <property type="match status" value="1"/>
</dbReference>
<evidence type="ECO:0000259" key="1">
    <source>
        <dbReference type="PROSITE" id="PS50093"/>
    </source>
</evidence>
<dbReference type="Pfam" id="PF13229">
    <property type="entry name" value="Beta_helix"/>
    <property type="match status" value="1"/>
</dbReference>
<dbReference type="EMBL" id="JALZ01000032">
    <property type="protein sequence ID" value="ETX13238.1"/>
    <property type="molecule type" value="Genomic_DNA"/>
</dbReference>
<dbReference type="SMART" id="SM00089">
    <property type="entry name" value="PKD"/>
    <property type="match status" value="1"/>
</dbReference>
<keyword evidence="3" id="KW-1185">Reference proteome</keyword>
<dbReference type="SMART" id="SM00710">
    <property type="entry name" value="PbH1"/>
    <property type="match status" value="6"/>
</dbReference>
<dbReference type="InterPro" id="IPR013320">
    <property type="entry name" value="ConA-like_dom_sf"/>
</dbReference>
<dbReference type="InterPro" id="IPR022409">
    <property type="entry name" value="PKD/Chitinase_dom"/>
</dbReference>